<feature type="region of interest" description="Disordered" evidence="1">
    <location>
        <begin position="126"/>
        <end position="168"/>
    </location>
</feature>
<evidence type="ECO:0000256" key="1">
    <source>
        <dbReference type="SAM" id="MobiDB-lite"/>
    </source>
</evidence>
<name>A0A9P6MJM3_9FUNG</name>
<proteinExistence type="predicted"/>
<feature type="compositionally biased region" description="Basic and acidic residues" evidence="1">
    <location>
        <begin position="1"/>
        <end position="17"/>
    </location>
</feature>
<keyword evidence="3" id="KW-1185">Reference proteome</keyword>
<gene>
    <name evidence="2" type="ORF">BGZ80_005653</name>
</gene>
<evidence type="ECO:0000313" key="3">
    <source>
        <dbReference type="Proteomes" id="UP000703661"/>
    </source>
</evidence>
<protein>
    <submittedName>
        <fullName evidence="2">Uncharacterized protein</fullName>
    </submittedName>
</protein>
<feature type="region of interest" description="Disordered" evidence="1">
    <location>
        <begin position="1"/>
        <end position="27"/>
    </location>
</feature>
<dbReference type="Proteomes" id="UP000703661">
    <property type="component" value="Unassembled WGS sequence"/>
</dbReference>
<organism evidence="2 3">
    <name type="scientific">Entomortierella chlamydospora</name>
    <dbReference type="NCBI Taxonomy" id="101097"/>
    <lineage>
        <taxon>Eukaryota</taxon>
        <taxon>Fungi</taxon>
        <taxon>Fungi incertae sedis</taxon>
        <taxon>Mucoromycota</taxon>
        <taxon>Mortierellomycotina</taxon>
        <taxon>Mortierellomycetes</taxon>
        <taxon>Mortierellales</taxon>
        <taxon>Mortierellaceae</taxon>
        <taxon>Entomortierella</taxon>
    </lineage>
</organism>
<accession>A0A9P6MJM3</accession>
<sequence length="228" mass="25571">MRTHKRREDKGKSKSDDAVPEQSQDISWFNKSHDKTPAAFFKHFGIIQCEEGNRRYSRVLLTSDMNKRNRTLLTSKFATRKKSEGRIFWECRDAKVIAQKSAWKTASNLIEDSEAFAEDIIEEHAKEQRQHSALPPDTLLASSTPRLVSNAPHESSDPPGAPSTSETNLPEMLSNLVESVDGEGIAFNVDPQLEAGRDTFETEDAVVDNADRDELLASARESKHSICN</sequence>
<reference evidence="2" key="1">
    <citation type="journal article" date="2020" name="Fungal Divers.">
        <title>Resolving the Mortierellaceae phylogeny through synthesis of multi-gene phylogenetics and phylogenomics.</title>
        <authorList>
            <person name="Vandepol N."/>
            <person name="Liber J."/>
            <person name="Desiro A."/>
            <person name="Na H."/>
            <person name="Kennedy M."/>
            <person name="Barry K."/>
            <person name="Grigoriev I.V."/>
            <person name="Miller A.N."/>
            <person name="O'Donnell K."/>
            <person name="Stajich J.E."/>
            <person name="Bonito G."/>
        </authorList>
    </citation>
    <scope>NUCLEOTIDE SEQUENCE</scope>
    <source>
        <strain evidence="2">NRRL 2769</strain>
    </source>
</reference>
<feature type="non-terminal residue" evidence="2">
    <location>
        <position position="1"/>
    </location>
</feature>
<dbReference type="AlphaFoldDB" id="A0A9P6MJM3"/>
<comment type="caution">
    <text evidence="2">The sequence shown here is derived from an EMBL/GenBank/DDBJ whole genome shotgun (WGS) entry which is preliminary data.</text>
</comment>
<dbReference type="EMBL" id="JAAAID010002784">
    <property type="protein sequence ID" value="KAG0004219.1"/>
    <property type="molecule type" value="Genomic_DNA"/>
</dbReference>
<evidence type="ECO:0000313" key="2">
    <source>
        <dbReference type="EMBL" id="KAG0004219.1"/>
    </source>
</evidence>